<feature type="signal peptide" evidence="2">
    <location>
        <begin position="1"/>
        <end position="35"/>
    </location>
</feature>
<organism evidence="5 6">
    <name type="scientific">Calothrix parasitica NIES-267</name>
    <dbReference type="NCBI Taxonomy" id="1973488"/>
    <lineage>
        <taxon>Bacteria</taxon>
        <taxon>Bacillati</taxon>
        <taxon>Cyanobacteriota</taxon>
        <taxon>Cyanophyceae</taxon>
        <taxon>Nostocales</taxon>
        <taxon>Calotrichaceae</taxon>
        <taxon>Calothrix</taxon>
    </lineage>
</organism>
<reference evidence="5 6" key="1">
    <citation type="submission" date="2017-06" db="EMBL/GenBank/DDBJ databases">
        <title>Genome sequencing of cyanobaciteial culture collection at National Institute for Environmental Studies (NIES).</title>
        <authorList>
            <person name="Hirose Y."/>
            <person name="Shimura Y."/>
            <person name="Fujisawa T."/>
            <person name="Nakamura Y."/>
            <person name="Kawachi M."/>
        </authorList>
    </citation>
    <scope>NUCLEOTIDE SEQUENCE [LARGE SCALE GENOMIC DNA]</scope>
    <source>
        <strain evidence="5 6">NIES-267</strain>
    </source>
</reference>
<evidence type="ECO:0000313" key="5">
    <source>
        <dbReference type="EMBL" id="BAY85519.1"/>
    </source>
</evidence>
<name>A0A1Z4LWA9_9CYAN</name>
<evidence type="ECO:0000256" key="1">
    <source>
        <dbReference type="ARBA" id="ARBA00022729"/>
    </source>
</evidence>
<evidence type="ECO:0000259" key="3">
    <source>
        <dbReference type="Pfam" id="PF02563"/>
    </source>
</evidence>
<dbReference type="InterPro" id="IPR019554">
    <property type="entry name" value="Soluble_ligand-bd"/>
</dbReference>
<feature type="chain" id="PRO_5012509477" evidence="2">
    <location>
        <begin position="36"/>
        <end position="456"/>
    </location>
</feature>
<dbReference type="Gene3D" id="3.30.1950.10">
    <property type="entry name" value="wza like domain"/>
    <property type="match status" value="2"/>
</dbReference>
<dbReference type="PANTHER" id="PTHR33619:SF3">
    <property type="entry name" value="POLYSACCHARIDE EXPORT PROTEIN GFCE-RELATED"/>
    <property type="match status" value="1"/>
</dbReference>
<protein>
    <submittedName>
        <fullName evidence="5">Polysaccharide export protein</fullName>
    </submittedName>
</protein>
<sequence length="456" mass="49529">MFRTRLRHMRGFSAFFVASLQISIFFATASQPIFAQVPQEQLPQLQNPAGPLPAPPPDTEFLPPSPLNNDGEISPQFTRYLLGTGDAIGIFVEAPQGRYRLGTGDGITVIVQRFPDLSFQASINRQGNVVVPLAGTVSLQGLTLEQAQAKIRAVLNRFVVEPSVTVALAAQRPPLNFQTRVDIEGNIAVPRIGKVSVKGLSLEEAQEKIRLGLSRVQVDPVVTISLVALRPVQVNVAGEITRPGVYPVASVTPSVLDVLRIAGGSTQTADLRQIQVRRKLIDGTVVSQNIDFYTPLLNGGNFPSLRLQDGDSIIIPRREVGIDDGYDRNVVARSSLAQPVIRVRVLNYATGGIITQTLPNGSNFIDALGSVSIPRSDLRSIALVRFDSEQGKAVTQKLNARKALRGDASQNVALQDNDVIVVGRNLIGKITNVLSNITRPFLDVQSFVRFFEAFTF</sequence>
<dbReference type="InterPro" id="IPR049712">
    <property type="entry name" value="Poly_export"/>
</dbReference>
<dbReference type="GO" id="GO:0015159">
    <property type="term" value="F:polysaccharide transmembrane transporter activity"/>
    <property type="evidence" value="ECO:0007669"/>
    <property type="project" value="InterPro"/>
</dbReference>
<feature type="domain" description="Polysaccharide export protein N-terminal" evidence="3">
    <location>
        <begin position="173"/>
        <end position="226"/>
    </location>
</feature>
<dbReference type="PANTHER" id="PTHR33619">
    <property type="entry name" value="POLYSACCHARIDE EXPORT PROTEIN GFCE-RELATED"/>
    <property type="match status" value="1"/>
</dbReference>
<dbReference type="Pfam" id="PF02563">
    <property type="entry name" value="Poly_export"/>
    <property type="match status" value="2"/>
</dbReference>
<proteinExistence type="predicted"/>
<keyword evidence="6" id="KW-1185">Reference proteome</keyword>
<feature type="domain" description="Polysaccharide export protein N-terminal" evidence="3">
    <location>
        <begin position="94"/>
        <end position="168"/>
    </location>
</feature>
<dbReference type="InterPro" id="IPR003715">
    <property type="entry name" value="Poly_export_N"/>
</dbReference>
<feature type="domain" description="Soluble ligand binding" evidence="4">
    <location>
        <begin position="234"/>
        <end position="286"/>
    </location>
</feature>
<dbReference type="EMBL" id="AP018227">
    <property type="protein sequence ID" value="BAY85519.1"/>
    <property type="molecule type" value="Genomic_DNA"/>
</dbReference>
<evidence type="ECO:0000313" key="6">
    <source>
        <dbReference type="Proteomes" id="UP000218418"/>
    </source>
</evidence>
<dbReference type="Proteomes" id="UP000218418">
    <property type="component" value="Chromosome"/>
</dbReference>
<gene>
    <name evidence="5" type="ORF">NIES267_50190</name>
</gene>
<dbReference type="Pfam" id="PF10531">
    <property type="entry name" value="SLBB"/>
    <property type="match status" value="1"/>
</dbReference>
<accession>A0A1Z4LWA9</accession>
<keyword evidence="1 2" id="KW-0732">Signal</keyword>
<evidence type="ECO:0000256" key="2">
    <source>
        <dbReference type="SAM" id="SignalP"/>
    </source>
</evidence>
<dbReference type="Gene3D" id="3.10.560.10">
    <property type="entry name" value="Outer membrane lipoprotein wza domain like"/>
    <property type="match status" value="2"/>
</dbReference>
<dbReference type="AlphaFoldDB" id="A0A1Z4LWA9"/>
<evidence type="ECO:0000259" key="4">
    <source>
        <dbReference type="Pfam" id="PF10531"/>
    </source>
</evidence>